<evidence type="ECO:0000259" key="3">
    <source>
        <dbReference type="Pfam" id="PF02225"/>
    </source>
</evidence>
<feature type="domain" description="PA" evidence="3">
    <location>
        <begin position="171"/>
        <end position="276"/>
    </location>
</feature>
<proteinExistence type="predicted"/>
<keyword evidence="2" id="KW-0472">Membrane</keyword>
<evidence type="ECO:0008006" key="7">
    <source>
        <dbReference type="Google" id="ProtNLM"/>
    </source>
</evidence>
<dbReference type="SUPFAM" id="SSF52025">
    <property type="entry name" value="PA domain"/>
    <property type="match status" value="1"/>
</dbReference>
<dbReference type="Pfam" id="PF04389">
    <property type="entry name" value="Peptidase_M28"/>
    <property type="match status" value="1"/>
</dbReference>
<dbReference type="PANTHER" id="PTHR10404:SF46">
    <property type="entry name" value="VACUOLAR PROTEIN SORTING-ASSOCIATED PROTEIN 70"/>
    <property type="match status" value="1"/>
</dbReference>
<keyword evidence="6" id="KW-1185">Reference proteome</keyword>
<organism evidence="5 6">
    <name type="scientific">Nitrospira defluvii</name>
    <dbReference type="NCBI Taxonomy" id="330214"/>
    <lineage>
        <taxon>Bacteria</taxon>
        <taxon>Pseudomonadati</taxon>
        <taxon>Nitrospirota</taxon>
        <taxon>Nitrospiria</taxon>
        <taxon>Nitrospirales</taxon>
        <taxon>Nitrospiraceae</taxon>
        <taxon>Nitrospira</taxon>
    </lineage>
</organism>
<dbReference type="InterPro" id="IPR003137">
    <property type="entry name" value="PA_domain"/>
</dbReference>
<comment type="caution">
    <text evidence="5">The sequence shown here is derived from an EMBL/GenBank/DDBJ whole genome shotgun (WGS) entry which is preliminary data.</text>
</comment>
<feature type="domain" description="Peptidase M28" evidence="4">
    <location>
        <begin position="326"/>
        <end position="519"/>
    </location>
</feature>
<evidence type="ECO:0000256" key="1">
    <source>
        <dbReference type="SAM" id="MobiDB-lite"/>
    </source>
</evidence>
<protein>
    <recommendedName>
        <fullName evidence="7">Peptidase, M28 family</fullName>
    </recommendedName>
</protein>
<dbReference type="Proteomes" id="UP000675880">
    <property type="component" value="Unassembled WGS sequence"/>
</dbReference>
<evidence type="ECO:0000259" key="4">
    <source>
        <dbReference type="Pfam" id="PF04389"/>
    </source>
</evidence>
<dbReference type="PANTHER" id="PTHR10404">
    <property type="entry name" value="N-ACETYLATED-ALPHA-LINKED ACIDIC DIPEPTIDASE"/>
    <property type="match status" value="1"/>
</dbReference>
<dbReference type="Gene3D" id="3.40.630.10">
    <property type="entry name" value="Zn peptidases"/>
    <property type="match status" value="1"/>
</dbReference>
<sequence>MRVDLTPVARQTAALAPSEQLSNFVLGLMTGLLFALAALPAFAENLPESPTPLSHALNLISSDRMLEDIRTLSGPAYSGRQTGTPDDLASAQFVRQRLLDLHQQRPSPPESPTKASDNPDHTRLQSTAVRSTIIEPGATLQITFAQDAPPDQIGTDYLPVLDSPSADLQATVVFVGYGISDQAGGWDEYAGIDVRGKIVLFLRGKPERYPRHISHADKVHTAHAHGALGYLTATGPILNAYETRRGVTGRPSAFYGLADARRTIPGAWISTARAMALLGTERSVDDDRLRRLQETLNEGITPQSTVTDTTVTMRWHSTEQDSLLYNVISILPGNGPAQPEEAIVIGAHRDHFGKQGGLLFAGADDNASGTAVLLEVGRVLDTIPAKLKRAIVLISFSGEEQGLLGSKFYVGQPVVPLRSTIAMVNIDHAAVGNGRLTIGLTGIEKPAAQQAGQRVGLADRLDLFGFFPGGDHVPFKEAGVPTITVVSGGIHTHFHQPTDTADTVNAEILTAVARYVLSLVWHLAEAP</sequence>
<evidence type="ECO:0000313" key="5">
    <source>
        <dbReference type="EMBL" id="CAE6748516.1"/>
    </source>
</evidence>
<dbReference type="InterPro" id="IPR039373">
    <property type="entry name" value="Peptidase_M28B"/>
</dbReference>
<evidence type="ECO:0000256" key="2">
    <source>
        <dbReference type="SAM" id="Phobius"/>
    </source>
</evidence>
<keyword evidence="2" id="KW-0812">Transmembrane</keyword>
<gene>
    <name evidence="5" type="ORF">NSPZN2_30054</name>
</gene>
<feature type="transmembrane region" description="Helical" evidence="2">
    <location>
        <begin position="21"/>
        <end position="43"/>
    </location>
</feature>
<dbReference type="Gene3D" id="3.50.30.30">
    <property type="match status" value="1"/>
</dbReference>
<dbReference type="RefSeq" id="WP_213042270.1">
    <property type="nucleotide sequence ID" value="NZ_CAJNBJ010000016.1"/>
</dbReference>
<reference evidence="5 6" key="1">
    <citation type="submission" date="2021-02" db="EMBL/GenBank/DDBJ databases">
        <authorList>
            <person name="Han P."/>
        </authorList>
    </citation>
    <scope>NUCLEOTIDE SEQUENCE [LARGE SCALE GENOMIC DNA]</scope>
    <source>
        <strain evidence="5">Candidatus Nitrospira sp. ZN2</strain>
    </source>
</reference>
<feature type="region of interest" description="Disordered" evidence="1">
    <location>
        <begin position="102"/>
        <end position="121"/>
    </location>
</feature>
<accession>A0ABM8RED5</accession>
<keyword evidence="2" id="KW-1133">Transmembrane helix</keyword>
<evidence type="ECO:0000313" key="6">
    <source>
        <dbReference type="Proteomes" id="UP000675880"/>
    </source>
</evidence>
<name>A0ABM8RED5_9BACT</name>
<dbReference type="InterPro" id="IPR007484">
    <property type="entry name" value="Peptidase_M28"/>
</dbReference>
<dbReference type="Pfam" id="PF02225">
    <property type="entry name" value="PA"/>
    <property type="match status" value="1"/>
</dbReference>
<dbReference type="EMBL" id="CAJNBJ010000016">
    <property type="protein sequence ID" value="CAE6748516.1"/>
    <property type="molecule type" value="Genomic_DNA"/>
</dbReference>
<dbReference type="InterPro" id="IPR046450">
    <property type="entry name" value="PA_dom_sf"/>
</dbReference>
<dbReference type="SUPFAM" id="SSF53187">
    <property type="entry name" value="Zn-dependent exopeptidases"/>
    <property type="match status" value="1"/>
</dbReference>